<gene>
    <name evidence="1" type="ORF">ACOLOM_LOCUS14469</name>
</gene>
<name>A0ACA9RAQ6_9GLOM</name>
<feature type="non-terminal residue" evidence="1">
    <location>
        <position position="75"/>
    </location>
</feature>
<keyword evidence="2" id="KW-1185">Reference proteome</keyword>
<dbReference type="EMBL" id="CAJVPT010074492">
    <property type="protein sequence ID" value="CAG8784276.1"/>
    <property type="molecule type" value="Genomic_DNA"/>
</dbReference>
<comment type="caution">
    <text evidence="1">The sequence shown here is derived from an EMBL/GenBank/DDBJ whole genome shotgun (WGS) entry which is preliminary data.</text>
</comment>
<dbReference type="Proteomes" id="UP000789525">
    <property type="component" value="Unassembled WGS sequence"/>
</dbReference>
<evidence type="ECO:0000313" key="2">
    <source>
        <dbReference type="Proteomes" id="UP000789525"/>
    </source>
</evidence>
<organism evidence="1 2">
    <name type="scientific">Acaulospora colombiana</name>
    <dbReference type="NCBI Taxonomy" id="27376"/>
    <lineage>
        <taxon>Eukaryota</taxon>
        <taxon>Fungi</taxon>
        <taxon>Fungi incertae sedis</taxon>
        <taxon>Mucoromycota</taxon>
        <taxon>Glomeromycotina</taxon>
        <taxon>Glomeromycetes</taxon>
        <taxon>Diversisporales</taxon>
        <taxon>Acaulosporaceae</taxon>
        <taxon>Acaulospora</taxon>
    </lineage>
</organism>
<evidence type="ECO:0000313" key="1">
    <source>
        <dbReference type="EMBL" id="CAG8784276.1"/>
    </source>
</evidence>
<proteinExistence type="predicted"/>
<sequence>MSQAMSIDFTSEFSEASELSKLGESDKSEVPAVHESDQSETPLHQSVTTPSDEIVMTETGADQVSSTSEVESENE</sequence>
<reference evidence="1" key="1">
    <citation type="submission" date="2021-06" db="EMBL/GenBank/DDBJ databases">
        <authorList>
            <person name="Kallberg Y."/>
            <person name="Tangrot J."/>
            <person name="Rosling A."/>
        </authorList>
    </citation>
    <scope>NUCLEOTIDE SEQUENCE</scope>
    <source>
        <strain evidence="1">CL356</strain>
    </source>
</reference>
<accession>A0ACA9RAQ6</accession>
<protein>
    <submittedName>
        <fullName evidence="1">9808_t:CDS:1</fullName>
    </submittedName>
</protein>